<dbReference type="Gene3D" id="2.30.40.10">
    <property type="entry name" value="Urease, subunit C, domain 1"/>
    <property type="match status" value="1"/>
</dbReference>
<dbReference type="Proteomes" id="UP000886188">
    <property type="component" value="Unassembled WGS sequence"/>
</dbReference>
<reference evidence="9" key="1">
    <citation type="journal article" date="2020" name="mSystems">
        <title>Genome- and Community-Level Interaction Insights into Carbon Utilization and Element Cycling Functions of Hydrothermarchaeota in Hydrothermal Sediment.</title>
        <authorList>
            <person name="Zhou Z."/>
            <person name="Liu Y."/>
            <person name="Xu W."/>
            <person name="Pan J."/>
            <person name="Luo Z.H."/>
            <person name="Li M."/>
        </authorList>
    </citation>
    <scope>NUCLEOTIDE SEQUENCE [LARGE SCALE GENOMIC DNA]</scope>
    <source>
        <strain evidence="9">HyVt-346</strain>
    </source>
</reference>
<dbReference type="AlphaFoldDB" id="A0A7V1CYC0"/>
<dbReference type="HAMAP" id="MF_00372">
    <property type="entry name" value="HutI"/>
    <property type="match status" value="1"/>
</dbReference>
<feature type="binding site" evidence="7">
    <location>
        <position position="155"/>
    </location>
    <ligand>
        <name>4-imidazolone-5-propanoate</name>
        <dbReference type="ChEBI" id="CHEBI:77893"/>
    </ligand>
</feature>
<feature type="binding site" evidence="7">
    <location>
        <position position="328"/>
    </location>
    <ligand>
        <name>Zn(2+)</name>
        <dbReference type="ChEBI" id="CHEBI:29105"/>
    </ligand>
</feature>
<dbReference type="GO" id="GO:0019557">
    <property type="term" value="P:L-histidine catabolic process to glutamate and formate"/>
    <property type="evidence" value="ECO:0007669"/>
    <property type="project" value="UniProtKB-UniPathway"/>
</dbReference>
<feature type="binding site" evidence="7">
    <location>
        <position position="328"/>
    </location>
    <ligand>
        <name>Fe(3+)</name>
        <dbReference type="ChEBI" id="CHEBI:29034"/>
    </ligand>
</feature>
<gene>
    <name evidence="7" type="primary">hutI</name>
    <name evidence="9" type="ORF">ENH88_08965</name>
</gene>
<keyword evidence="7" id="KW-0963">Cytoplasm</keyword>
<keyword evidence="2 7" id="KW-0479">Metal-binding</keyword>
<comment type="pathway">
    <text evidence="7">Amino-acid degradation; L-histidine degradation into L-glutamate; N-formimidoyl-L-glutamate from L-histidine: step 3/3.</text>
</comment>
<dbReference type="EMBL" id="DRGM01000097">
    <property type="protein sequence ID" value="HEA16558.1"/>
    <property type="molecule type" value="Genomic_DNA"/>
</dbReference>
<feature type="binding site" evidence="7">
    <location>
        <position position="253"/>
    </location>
    <ligand>
        <name>Zn(2+)</name>
        <dbReference type="ChEBI" id="CHEBI:29105"/>
    </ligand>
</feature>
<comment type="function">
    <text evidence="7">Catalyzes the hydrolytic cleavage of the carbon-nitrogen bond in imidazolone-5-propanoate to yield N-formimidoyl-L-glutamate. It is the third step in the universal histidine degradation pathway.</text>
</comment>
<comment type="catalytic activity">
    <reaction evidence="7">
        <text>4-imidazolone-5-propanoate + H2O = N-formimidoyl-L-glutamate</text>
        <dbReference type="Rhea" id="RHEA:23660"/>
        <dbReference type="ChEBI" id="CHEBI:15377"/>
        <dbReference type="ChEBI" id="CHEBI:58928"/>
        <dbReference type="ChEBI" id="CHEBI:77893"/>
        <dbReference type="EC" id="3.5.2.7"/>
    </reaction>
</comment>
<dbReference type="Gene3D" id="3.20.20.140">
    <property type="entry name" value="Metal-dependent hydrolases"/>
    <property type="match status" value="1"/>
</dbReference>
<dbReference type="SUPFAM" id="SSF51556">
    <property type="entry name" value="Metallo-dependent hydrolases"/>
    <property type="match status" value="1"/>
</dbReference>
<evidence type="ECO:0000256" key="1">
    <source>
        <dbReference type="ARBA" id="ARBA00012864"/>
    </source>
</evidence>
<evidence type="ECO:0000256" key="3">
    <source>
        <dbReference type="ARBA" id="ARBA00022801"/>
    </source>
</evidence>
<dbReference type="Pfam" id="PF01979">
    <property type="entry name" value="Amidohydro_1"/>
    <property type="match status" value="1"/>
</dbReference>
<evidence type="ECO:0000256" key="2">
    <source>
        <dbReference type="ARBA" id="ARBA00022723"/>
    </source>
</evidence>
<dbReference type="NCBIfam" id="TIGR01224">
    <property type="entry name" value="hutI"/>
    <property type="match status" value="1"/>
</dbReference>
<dbReference type="InterPro" id="IPR005920">
    <property type="entry name" value="HutI"/>
</dbReference>
<dbReference type="EC" id="3.5.2.7" evidence="1 7"/>
<evidence type="ECO:0000259" key="8">
    <source>
        <dbReference type="Pfam" id="PF01979"/>
    </source>
</evidence>
<keyword evidence="5 7" id="KW-0862">Zinc</keyword>
<dbReference type="UniPathway" id="UPA00379">
    <property type="reaction ID" value="UER00551"/>
</dbReference>
<comment type="subcellular location">
    <subcellularLocation>
        <location evidence="7">Cytoplasm</location>
    </subcellularLocation>
</comment>
<feature type="binding site" evidence="7">
    <location>
        <position position="85"/>
    </location>
    <ligand>
        <name>Fe(3+)</name>
        <dbReference type="ChEBI" id="CHEBI:29034"/>
    </ligand>
</feature>
<protein>
    <recommendedName>
        <fullName evidence="1 7">Imidazolonepropionase</fullName>
        <ecNumber evidence="1 7">3.5.2.7</ecNumber>
    </recommendedName>
    <alternativeName>
        <fullName evidence="7">Imidazolone-5-propionate hydrolase</fullName>
    </alternativeName>
</protein>
<dbReference type="FunFam" id="3.20.20.140:FF:000007">
    <property type="entry name" value="Imidazolonepropionase"/>
    <property type="match status" value="1"/>
</dbReference>
<feature type="binding site" evidence="7">
    <location>
        <position position="253"/>
    </location>
    <ligand>
        <name>Fe(3+)</name>
        <dbReference type="ChEBI" id="CHEBI:29034"/>
    </ligand>
</feature>
<feature type="binding site" evidence="7">
    <location>
        <position position="85"/>
    </location>
    <ligand>
        <name>Zn(2+)</name>
        <dbReference type="ChEBI" id="CHEBI:29105"/>
    </ligand>
</feature>
<feature type="binding site" evidence="7">
    <location>
        <position position="83"/>
    </location>
    <ligand>
        <name>Fe(3+)</name>
        <dbReference type="ChEBI" id="CHEBI:29034"/>
    </ligand>
</feature>
<feature type="binding site" evidence="7">
    <location>
        <position position="330"/>
    </location>
    <ligand>
        <name>N-formimidoyl-L-glutamate</name>
        <dbReference type="ChEBI" id="CHEBI:58928"/>
    </ligand>
</feature>
<feature type="binding site" evidence="7">
    <location>
        <position position="83"/>
    </location>
    <ligand>
        <name>Zn(2+)</name>
        <dbReference type="ChEBI" id="CHEBI:29105"/>
    </ligand>
</feature>
<dbReference type="GO" id="GO:0019556">
    <property type="term" value="P:L-histidine catabolic process to glutamate and formamide"/>
    <property type="evidence" value="ECO:0007669"/>
    <property type="project" value="UniProtKB-UniRule"/>
</dbReference>
<keyword evidence="6 7" id="KW-0408">Iron</keyword>
<dbReference type="InterPro" id="IPR032466">
    <property type="entry name" value="Metal_Hydrolase"/>
</dbReference>
<sequence>MTNVTANNHCNEWDLLITDANIATMDSSIDAPYGAIDNAALAIKDGHIAWLGKQTELPAFDALATPIISAKGQWLTPGLIDCHTHLVFAGSRAEEFEQRLQGVSYEQIAAQGGGIASTVRATRAADHEALFVLAKDRLNALYSEGVTTVEIKSGYGLDCENELKILEVARLLGENHPVDVKTTFLGAHALPPEYKGRSDEYIELVCNEMLEQVVAGKLADAVDVFCENVGFSHAQTRRVFAAASKHGLPVKCHAEQLSNQHGAQLVAEFKGLSADHIEHLDEQGVKAMAVAGTVAVLLPGAFYFLRETKQPPIALLKQYNVPMAISTDFNPGTSPLCSLQLMMNMGCTLFRLTPEETLAGVTRNAAKALGLTDRGVLKVGMRADIAHWQISHPAQLSYQLGVNKLLNLWVLGRLN</sequence>
<feature type="binding site" evidence="7">
    <location>
        <position position="332"/>
    </location>
    <ligand>
        <name>N-formimidoyl-L-glutamate</name>
        <dbReference type="ChEBI" id="CHEBI:58928"/>
    </ligand>
</feature>
<evidence type="ECO:0000256" key="6">
    <source>
        <dbReference type="ARBA" id="ARBA00023004"/>
    </source>
</evidence>
<feature type="binding site" evidence="7">
    <location>
        <position position="92"/>
    </location>
    <ligand>
        <name>4-imidazolone-5-propanoate</name>
        <dbReference type="ChEBI" id="CHEBI:77893"/>
    </ligand>
</feature>
<dbReference type="GO" id="GO:0008270">
    <property type="term" value="F:zinc ion binding"/>
    <property type="evidence" value="ECO:0007669"/>
    <property type="project" value="UniProtKB-UniRule"/>
</dbReference>
<feature type="binding site" evidence="7">
    <location>
        <position position="188"/>
    </location>
    <ligand>
        <name>4-imidazolone-5-propanoate</name>
        <dbReference type="ChEBI" id="CHEBI:77893"/>
    </ligand>
</feature>
<dbReference type="CDD" id="cd01296">
    <property type="entry name" value="Imidazolone-5PH"/>
    <property type="match status" value="1"/>
</dbReference>
<dbReference type="InterPro" id="IPR011059">
    <property type="entry name" value="Metal-dep_hydrolase_composite"/>
</dbReference>
<comment type="similarity">
    <text evidence="7">Belongs to the metallo-dependent hydrolases superfamily. HutI family.</text>
</comment>
<feature type="binding site" evidence="7">
    <location>
        <position position="155"/>
    </location>
    <ligand>
        <name>N-formimidoyl-L-glutamate</name>
        <dbReference type="ChEBI" id="CHEBI:58928"/>
    </ligand>
</feature>
<evidence type="ECO:0000256" key="5">
    <source>
        <dbReference type="ARBA" id="ARBA00022833"/>
    </source>
</evidence>
<keyword evidence="4 7" id="KW-0369">Histidine metabolism</keyword>
<name>A0A7V1CYC0_9GAMM</name>
<keyword evidence="3 7" id="KW-0378">Hydrolase</keyword>
<dbReference type="InterPro" id="IPR006680">
    <property type="entry name" value="Amidohydro-rel"/>
</dbReference>
<feature type="binding site" evidence="7">
    <location>
        <position position="333"/>
    </location>
    <ligand>
        <name>4-imidazolone-5-propanoate</name>
        <dbReference type="ChEBI" id="CHEBI:77893"/>
    </ligand>
</feature>
<proteinExistence type="inferred from homology"/>
<feature type="domain" description="Amidohydrolase-related" evidence="8">
    <location>
        <begin position="75"/>
        <end position="390"/>
    </location>
</feature>
<dbReference type="GO" id="GO:0005737">
    <property type="term" value="C:cytoplasm"/>
    <property type="evidence" value="ECO:0007669"/>
    <property type="project" value="UniProtKB-SubCell"/>
</dbReference>
<feature type="binding site" evidence="7">
    <location>
        <position position="256"/>
    </location>
    <ligand>
        <name>4-imidazolone-5-propanoate</name>
        <dbReference type="ChEBI" id="CHEBI:77893"/>
    </ligand>
</feature>
<dbReference type="SUPFAM" id="SSF51338">
    <property type="entry name" value="Composite domain of metallo-dependent hydrolases"/>
    <property type="match status" value="1"/>
</dbReference>
<dbReference type="GO" id="GO:0005506">
    <property type="term" value="F:iron ion binding"/>
    <property type="evidence" value="ECO:0007669"/>
    <property type="project" value="UniProtKB-UniRule"/>
</dbReference>
<accession>A0A7V1CYC0</accession>
<comment type="cofactor">
    <cofactor evidence="7">
        <name>Zn(2+)</name>
        <dbReference type="ChEBI" id="CHEBI:29105"/>
    </cofactor>
    <cofactor evidence="7">
        <name>Fe(3+)</name>
        <dbReference type="ChEBI" id="CHEBI:29034"/>
    </cofactor>
    <text evidence="7">Binds 1 zinc or iron ion per subunit.</text>
</comment>
<organism evidence="9">
    <name type="scientific">Pseudoalteromonas prydzensis</name>
    <dbReference type="NCBI Taxonomy" id="182141"/>
    <lineage>
        <taxon>Bacteria</taxon>
        <taxon>Pseudomonadati</taxon>
        <taxon>Pseudomonadota</taxon>
        <taxon>Gammaproteobacteria</taxon>
        <taxon>Alteromonadales</taxon>
        <taxon>Pseudoalteromonadaceae</taxon>
        <taxon>Pseudoalteromonas</taxon>
    </lineage>
</organism>
<evidence type="ECO:0000313" key="9">
    <source>
        <dbReference type="EMBL" id="HEA16558.1"/>
    </source>
</evidence>
<evidence type="ECO:0000256" key="7">
    <source>
        <dbReference type="HAMAP-Rule" id="MF_00372"/>
    </source>
</evidence>
<dbReference type="PANTHER" id="PTHR42752:SF1">
    <property type="entry name" value="IMIDAZOLONEPROPIONASE-RELATED"/>
    <property type="match status" value="1"/>
</dbReference>
<dbReference type="PANTHER" id="PTHR42752">
    <property type="entry name" value="IMIDAZOLONEPROPIONASE"/>
    <property type="match status" value="1"/>
</dbReference>
<evidence type="ECO:0000256" key="4">
    <source>
        <dbReference type="ARBA" id="ARBA00022808"/>
    </source>
</evidence>
<dbReference type="RefSeq" id="WP_304181769.1">
    <property type="nucleotide sequence ID" value="NZ_DRGM01000097.1"/>
</dbReference>
<comment type="caution">
    <text evidence="9">The sequence shown here is derived from an EMBL/GenBank/DDBJ whole genome shotgun (WGS) entry which is preliminary data.</text>
</comment>
<dbReference type="GO" id="GO:0050480">
    <property type="term" value="F:imidazolonepropionase activity"/>
    <property type="evidence" value="ECO:0007669"/>
    <property type="project" value="UniProtKB-UniRule"/>
</dbReference>